<reference evidence="4" key="1">
    <citation type="journal article" date="2023" name="Mol. Phylogenet. Evol.">
        <title>Genome-scale phylogeny and comparative genomics of the fungal order Sordariales.</title>
        <authorList>
            <person name="Hensen N."/>
            <person name="Bonometti L."/>
            <person name="Westerberg I."/>
            <person name="Brannstrom I.O."/>
            <person name="Guillou S."/>
            <person name="Cros-Aarteil S."/>
            <person name="Calhoun S."/>
            <person name="Haridas S."/>
            <person name="Kuo A."/>
            <person name="Mondo S."/>
            <person name="Pangilinan J."/>
            <person name="Riley R."/>
            <person name="LaButti K."/>
            <person name="Andreopoulos B."/>
            <person name="Lipzen A."/>
            <person name="Chen C."/>
            <person name="Yan M."/>
            <person name="Daum C."/>
            <person name="Ng V."/>
            <person name="Clum A."/>
            <person name="Steindorff A."/>
            <person name="Ohm R.A."/>
            <person name="Martin F."/>
            <person name="Silar P."/>
            <person name="Natvig D.O."/>
            <person name="Lalanne C."/>
            <person name="Gautier V."/>
            <person name="Ament-Velasquez S.L."/>
            <person name="Kruys A."/>
            <person name="Hutchinson M.I."/>
            <person name="Powell A.J."/>
            <person name="Barry K."/>
            <person name="Miller A.N."/>
            <person name="Grigoriev I.V."/>
            <person name="Debuchy R."/>
            <person name="Gladieux P."/>
            <person name="Hiltunen Thoren M."/>
            <person name="Johannesson H."/>
        </authorList>
    </citation>
    <scope>NUCLEOTIDE SEQUENCE</scope>
    <source>
        <strain evidence="4">PSN309</strain>
    </source>
</reference>
<organism evidence="4 5">
    <name type="scientific">Podospora australis</name>
    <dbReference type="NCBI Taxonomy" id="1536484"/>
    <lineage>
        <taxon>Eukaryota</taxon>
        <taxon>Fungi</taxon>
        <taxon>Dikarya</taxon>
        <taxon>Ascomycota</taxon>
        <taxon>Pezizomycotina</taxon>
        <taxon>Sordariomycetes</taxon>
        <taxon>Sordariomycetidae</taxon>
        <taxon>Sordariales</taxon>
        <taxon>Podosporaceae</taxon>
        <taxon>Podospora</taxon>
    </lineage>
</organism>
<proteinExistence type="predicted"/>
<sequence>MPFAPNQSTAERGLHEENLQHMSDTQTTSKDSGLYMANRSPMTTEEEEFQFTRHHFDEYCVYPDDPSESRNKKSQPSGGQSEILAKVLSHSNLQLVRAFRDVRFRLLNHYSCRLALLNDRVRALDEQGGEHLRRLTKNQMRPAGHPQMPDDVYEVHLEEMAELSKKIHEIQCALESVDKLYSVPRSLFRDFFDWILSNKLLDQTRDESSAWVSYNSPLDMVSLRPQEWPWIIELSSLVVNSRIFQWFRPSHSRTDFVPSSILNFILRALFVISVAFLLLLPAGTLSLADLTRQQQFGVVSGCTIVFYIAASATKIDLGRILVVGIAYAAFLATVNDRGS</sequence>
<keyword evidence="2" id="KW-1133">Transmembrane helix</keyword>
<keyword evidence="2" id="KW-0812">Transmembrane</keyword>
<feature type="transmembrane region" description="Helical" evidence="2">
    <location>
        <begin position="268"/>
        <end position="288"/>
    </location>
</feature>
<name>A0AAN6WV31_9PEZI</name>
<evidence type="ECO:0000313" key="4">
    <source>
        <dbReference type="EMBL" id="KAK4188188.1"/>
    </source>
</evidence>
<keyword evidence="5" id="KW-1185">Reference proteome</keyword>
<dbReference type="EMBL" id="MU864391">
    <property type="protein sequence ID" value="KAK4188188.1"/>
    <property type="molecule type" value="Genomic_DNA"/>
</dbReference>
<protein>
    <recommendedName>
        <fullName evidence="3">DUF6594 domain-containing protein</fullName>
    </recommendedName>
</protein>
<keyword evidence="2" id="KW-0472">Membrane</keyword>
<dbReference type="Proteomes" id="UP001302126">
    <property type="component" value="Unassembled WGS sequence"/>
</dbReference>
<feature type="transmembrane region" description="Helical" evidence="2">
    <location>
        <begin position="317"/>
        <end position="334"/>
    </location>
</feature>
<evidence type="ECO:0000256" key="1">
    <source>
        <dbReference type="SAM" id="MobiDB-lite"/>
    </source>
</evidence>
<feature type="transmembrane region" description="Helical" evidence="2">
    <location>
        <begin position="294"/>
        <end position="310"/>
    </location>
</feature>
<evidence type="ECO:0000259" key="3">
    <source>
        <dbReference type="Pfam" id="PF20237"/>
    </source>
</evidence>
<feature type="compositionally biased region" description="Polar residues" evidence="1">
    <location>
        <begin position="1"/>
        <end position="10"/>
    </location>
</feature>
<feature type="compositionally biased region" description="Polar residues" evidence="1">
    <location>
        <begin position="20"/>
        <end position="31"/>
    </location>
</feature>
<evidence type="ECO:0000256" key="2">
    <source>
        <dbReference type="SAM" id="Phobius"/>
    </source>
</evidence>
<feature type="region of interest" description="Disordered" evidence="1">
    <location>
        <begin position="1"/>
        <end position="36"/>
    </location>
</feature>
<evidence type="ECO:0000313" key="5">
    <source>
        <dbReference type="Proteomes" id="UP001302126"/>
    </source>
</evidence>
<comment type="caution">
    <text evidence="4">The sequence shown here is derived from an EMBL/GenBank/DDBJ whole genome shotgun (WGS) entry which is preliminary data.</text>
</comment>
<gene>
    <name evidence="4" type="ORF">QBC35DRAFT_209487</name>
</gene>
<feature type="domain" description="DUF6594" evidence="3">
    <location>
        <begin position="84"/>
        <end position="331"/>
    </location>
</feature>
<dbReference type="AlphaFoldDB" id="A0AAN6WV31"/>
<dbReference type="Pfam" id="PF20237">
    <property type="entry name" value="DUF6594"/>
    <property type="match status" value="1"/>
</dbReference>
<dbReference type="InterPro" id="IPR046529">
    <property type="entry name" value="DUF6594"/>
</dbReference>
<reference evidence="4" key="2">
    <citation type="submission" date="2023-05" db="EMBL/GenBank/DDBJ databases">
        <authorList>
            <consortium name="Lawrence Berkeley National Laboratory"/>
            <person name="Steindorff A."/>
            <person name="Hensen N."/>
            <person name="Bonometti L."/>
            <person name="Westerberg I."/>
            <person name="Brannstrom I.O."/>
            <person name="Guillou S."/>
            <person name="Cros-Aarteil S."/>
            <person name="Calhoun S."/>
            <person name="Haridas S."/>
            <person name="Kuo A."/>
            <person name="Mondo S."/>
            <person name="Pangilinan J."/>
            <person name="Riley R."/>
            <person name="Labutti K."/>
            <person name="Andreopoulos B."/>
            <person name="Lipzen A."/>
            <person name="Chen C."/>
            <person name="Yanf M."/>
            <person name="Daum C."/>
            <person name="Ng V."/>
            <person name="Clum A."/>
            <person name="Ohm R."/>
            <person name="Martin F."/>
            <person name="Silar P."/>
            <person name="Natvig D."/>
            <person name="Lalanne C."/>
            <person name="Gautier V."/>
            <person name="Ament-Velasquez S.L."/>
            <person name="Kruys A."/>
            <person name="Hutchinson M.I."/>
            <person name="Powell A.J."/>
            <person name="Barry K."/>
            <person name="Miller A.N."/>
            <person name="Grigoriev I.V."/>
            <person name="Debuchy R."/>
            <person name="Gladieux P."/>
            <person name="Thoren M.H."/>
            <person name="Johannesson H."/>
        </authorList>
    </citation>
    <scope>NUCLEOTIDE SEQUENCE</scope>
    <source>
        <strain evidence="4">PSN309</strain>
    </source>
</reference>
<accession>A0AAN6WV31</accession>